<gene>
    <name evidence="1" type="ORF">N300_14315</name>
</gene>
<dbReference type="EMBL" id="KL217877">
    <property type="protein sequence ID" value="KFO99786.1"/>
    <property type="molecule type" value="Genomic_DNA"/>
</dbReference>
<evidence type="ECO:0000313" key="2">
    <source>
        <dbReference type="Proteomes" id="UP000054308"/>
    </source>
</evidence>
<dbReference type="Proteomes" id="UP000054308">
    <property type="component" value="Unassembled WGS sequence"/>
</dbReference>
<evidence type="ECO:0000313" key="1">
    <source>
        <dbReference type="EMBL" id="KFO99786.1"/>
    </source>
</evidence>
<protein>
    <submittedName>
        <fullName evidence="1">Uncharacterized protein</fullName>
    </submittedName>
</protein>
<reference evidence="1 2" key="1">
    <citation type="submission" date="2014-04" db="EMBL/GenBank/DDBJ databases">
        <title>Genome evolution of avian class.</title>
        <authorList>
            <person name="Zhang G."/>
            <person name="Li C."/>
        </authorList>
    </citation>
    <scope>NUCLEOTIDE SEQUENCE [LARGE SCALE GENOMIC DNA]</scope>
    <source>
        <strain evidence="1">BGI_N300</strain>
    </source>
</reference>
<proteinExistence type="predicted"/>
<name>A0A091HV21_CALAN</name>
<dbReference type="AlphaFoldDB" id="A0A091HV21"/>
<sequence length="71" mass="7773">VTINGNRNFTDSKNVSRYFLQALTPANQSVGDWEVIEKENCSSIVTAILNATQTAANWTSPVSNISSVEIR</sequence>
<feature type="non-terminal residue" evidence="1">
    <location>
        <position position="71"/>
    </location>
</feature>
<feature type="non-terminal residue" evidence="1">
    <location>
        <position position="1"/>
    </location>
</feature>
<organism evidence="1 2">
    <name type="scientific">Calypte anna</name>
    <name type="common">Anna's hummingbird</name>
    <name type="synonym">Archilochus anna</name>
    <dbReference type="NCBI Taxonomy" id="9244"/>
    <lineage>
        <taxon>Eukaryota</taxon>
        <taxon>Metazoa</taxon>
        <taxon>Chordata</taxon>
        <taxon>Craniata</taxon>
        <taxon>Vertebrata</taxon>
        <taxon>Euteleostomi</taxon>
        <taxon>Archelosauria</taxon>
        <taxon>Archosauria</taxon>
        <taxon>Dinosauria</taxon>
        <taxon>Saurischia</taxon>
        <taxon>Theropoda</taxon>
        <taxon>Coelurosauria</taxon>
        <taxon>Aves</taxon>
        <taxon>Neognathae</taxon>
        <taxon>Neoaves</taxon>
        <taxon>Strisores</taxon>
        <taxon>Apodiformes</taxon>
        <taxon>Trochilidae</taxon>
        <taxon>Calypte</taxon>
    </lineage>
</organism>
<accession>A0A091HV21</accession>
<keyword evidence="2" id="KW-1185">Reference proteome</keyword>